<comment type="caution">
    <text evidence="1">The sequence shown here is derived from an EMBL/GenBank/DDBJ whole genome shotgun (WGS) entry which is preliminary data.</text>
</comment>
<organism evidence="1 2">
    <name type="scientific">Candidatus Lambdaproteobacteria bacterium RIFOXYD2_FULL_56_26</name>
    <dbReference type="NCBI Taxonomy" id="1817773"/>
    <lineage>
        <taxon>Bacteria</taxon>
        <taxon>Pseudomonadati</taxon>
        <taxon>Pseudomonadota</taxon>
        <taxon>Candidatus Lambdaproteobacteria</taxon>
    </lineage>
</organism>
<proteinExistence type="predicted"/>
<evidence type="ECO:0000313" key="1">
    <source>
        <dbReference type="EMBL" id="OGH02789.1"/>
    </source>
</evidence>
<dbReference type="InterPro" id="IPR029058">
    <property type="entry name" value="AB_hydrolase_fold"/>
</dbReference>
<gene>
    <name evidence="1" type="ORF">A2557_02950</name>
</gene>
<reference evidence="1 2" key="1">
    <citation type="journal article" date="2016" name="Nat. Commun.">
        <title>Thousands of microbial genomes shed light on interconnected biogeochemical processes in an aquifer system.</title>
        <authorList>
            <person name="Anantharaman K."/>
            <person name="Brown C.T."/>
            <person name="Hug L.A."/>
            <person name="Sharon I."/>
            <person name="Castelle C.J."/>
            <person name="Probst A.J."/>
            <person name="Thomas B.C."/>
            <person name="Singh A."/>
            <person name="Wilkins M.J."/>
            <person name="Karaoz U."/>
            <person name="Brodie E.L."/>
            <person name="Williams K.H."/>
            <person name="Hubbard S.S."/>
            <person name="Banfield J.F."/>
        </authorList>
    </citation>
    <scope>NUCLEOTIDE SEQUENCE [LARGE SCALE GENOMIC DNA]</scope>
</reference>
<dbReference type="PROSITE" id="PS51257">
    <property type="entry name" value="PROKAR_LIPOPROTEIN"/>
    <property type="match status" value="1"/>
</dbReference>
<name>A0A1F6GXI8_9PROT</name>
<dbReference type="Proteomes" id="UP000177583">
    <property type="component" value="Unassembled WGS sequence"/>
</dbReference>
<dbReference type="Gene3D" id="3.40.50.1820">
    <property type="entry name" value="alpha/beta hydrolase"/>
    <property type="match status" value="1"/>
</dbReference>
<evidence type="ECO:0000313" key="2">
    <source>
        <dbReference type="Proteomes" id="UP000177583"/>
    </source>
</evidence>
<evidence type="ECO:0008006" key="3">
    <source>
        <dbReference type="Google" id="ProtNLM"/>
    </source>
</evidence>
<dbReference type="EMBL" id="MFNF01000019">
    <property type="protein sequence ID" value="OGH02789.1"/>
    <property type="molecule type" value="Genomic_DNA"/>
</dbReference>
<protein>
    <recommendedName>
        <fullName evidence="3">Lipoprotein</fullName>
    </recommendedName>
</protein>
<sequence>MKQKISGVLFVLLGLFLVGCSTQRGLRNLKGLDSGTSGYRYGNSFWLLQFADLAYLDEIGFRKGIRELGIAEGTTTRLIEHKGSDAQAYVVSDRDVIIVAFRGTEGTKDILADLVFLRLRPTLVLSTKGSPGSTMS</sequence>
<accession>A0A1F6GXI8</accession>
<dbReference type="AlphaFoldDB" id="A0A1F6GXI8"/>